<reference evidence="2" key="2">
    <citation type="submission" date="2015-01" db="EMBL/GenBank/DDBJ databases">
        <title>Evolutionary Origins and Diversification of the Mycorrhizal Mutualists.</title>
        <authorList>
            <consortium name="DOE Joint Genome Institute"/>
            <consortium name="Mycorrhizal Genomics Consortium"/>
            <person name="Kohler A."/>
            <person name="Kuo A."/>
            <person name="Nagy L.G."/>
            <person name="Floudas D."/>
            <person name="Copeland A."/>
            <person name="Barry K.W."/>
            <person name="Cichocki N."/>
            <person name="Veneault-Fourrey C."/>
            <person name="LaButti K."/>
            <person name="Lindquist E.A."/>
            <person name="Lipzen A."/>
            <person name="Lundell T."/>
            <person name="Morin E."/>
            <person name="Murat C."/>
            <person name="Riley R."/>
            <person name="Ohm R."/>
            <person name="Sun H."/>
            <person name="Tunlid A."/>
            <person name="Henrissat B."/>
            <person name="Grigoriev I.V."/>
            <person name="Hibbett D.S."/>
            <person name="Martin F."/>
        </authorList>
    </citation>
    <scope>NUCLEOTIDE SEQUENCE [LARGE SCALE GENOMIC DNA]</scope>
    <source>
        <strain evidence="2">441</strain>
    </source>
</reference>
<name>A0A0C9Z704_9AGAM</name>
<dbReference type="HOGENOM" id="CLU_2688740_0_0_1"/>
<accession>A0A0C9Z704</accession>
<reference evidence="1 2" key="1">
    <citation type="submission" date="2014-04" db="EMBL/GenBank/DDBJ databases">
        <authorList>
            <consortium name="DOE Joint Genome Institute"/>
            <person name="Kuo A."/>
            <person name="Kohler A."/>
            <person name="Costa M.D."/>
            <person name="Nagy L.G."/>
            <person name="Floudas D."/>
            <person name="Copeland A."/>
            <person name="Barry K.W."/>
            <person name="Cichocki N."/>
            <person name="Veneault-Fourrey C."/>
            <person name="LaButti K."/>
            <person name="Lindquist E.A."/>
            <person name="Lipzen A."/>
            <person name="Lundell T."/>
            <person name="Morin E."/>
            <person name="Murat C."/>
            <person name="Sun H."/>
            <person name="Tunlid A."/>
            <person name="Henrissat B."/>
            <person name="Grigoriev I.V."/>
            <person name="Hibbett D.S."/>
            <person name="Martin F."/>
            <person name="Nordberg H.P."/>
            <person name="Cantor M.N."/>
            <person name="Hua S.X."/>
        </authorList>
    </citation>
    <scope>NUCLEOTIDE SEQUENCE [LARGE SCALE GENOMIC DNA]</scope>
    <source>
        <strain evidence="1 2">441</strain>
    </source>
</reference>
<proteinExistence type="predicted"/>
<evidence type="ECO:0000313" key="2">
    <source>
        <dbReference type="Proteomes" id="UP000054018"/>
    </source>
</evidence>
<keyword evidence="2" id="KW-1185">Reference proteome</keyword>
<protein>
    <submittedName>
        <fullName evidence="1">Uncharacterized protein</fullName>
    </submittedName>
</protein>
<gene>
    <name evidence="1" type="ORF">PISMIDRAFT_687026</name>
</gene>
<evidence type="ECO:0000313" key="1">
    <source>
        <dbReference type="EMBL" id="KIK15673.1"/>
    </source>
</evidence>
<dbReference type="Proteomes" id="UP000054018">
    <property type="component" value="Unassembled WGS sequence"/>
</dbReference>
<organism evidence="1 2">
    <name type="scientific">Pisolithus microcarpus 441</name>
    <dbReference type="NCBI Taxonomy" id="765257"/>
    <lineage>
        <taxon>Eukaryota</taxon>
        <taxon>Fungi</taxon>
        <taxon>Dikarya</taxon>
        <taxon>Basidiomycota</taxon>
        <taxon>Agaricomycotina</taxon>
        <taxon>Agaricomycetes</taxon>
        <taxon>Agaricomycetidae</taxon>
        <taxon>Boletales</taxon>
        <taxon>Sclerodermatineae</taxon>
        <taxon>Pisolithaceae</taxon>
        <taxon>Pisolithus</taxon>
    </lineage>
</organism>
<dbReference type="EMBL" id="KN833880">
    <property type="protein sequence ID" value="KIK15673.1"/>
    <property type="molecule type" value="Genomic_DNA"/>
</dbReference>
<dbReference type="AlphaFoldDB" id="A0A0C9Z704"/>
<sequence>MSRHKKLQHIPAQRDRRIEVGNRVLVAKPVLRCARSSSTAQQTTTNSFDFKPLSTLAGGHGELFNCDMTITVVR</sequence>